<protein>
    <submittedName>
        <fullName evidence="1">Uncharacterized protein</fullName>
    </submittedName>
</protein>
<organism evidence="1">
    <name type="scientific">marine sediment metagenome</name>
    <dbReference type="NCBI Taxonomy" id="412755"/>
    <lineage>
        <taxon>unclassified sequences</taxon>
        <taxon>metagenomes</taxon>
        <taxon>ecological metagenomes</taxon>
    </lineage>
</organism>
<comment type="caution">
    <text evidence="1">The sequence shown here is derived from an EMBL/GenBank/DDBJ whole genome shotgun (WGS) entry which is preliminary data.</text>
</comment>
<dbReference type="AlphaFoldDB" id="X0ZAP2"/>
<reference evidence="1" key="1">
    <citation type="journal article" date="2014" name="Front. Microbiol.">
        <title>High frequency of phylogenetically diverse reductive dehalogenase-homologous genes in deep subseafloor sedimentary metagenomes.</title>
        <authorList>
            <person name="Kawai M."/>
            <person name="Futagami T."/>
            <person name="Toyoda A."/>
            <person name="Takaki Y."/>
            <person name="Nishi S."/>
            <person name="Hori S."/>
            <person name="Arai W."/>
            <person name="Tsubouchi T."/>
            <person name="Morono Y."/>
            <person name="Uchiyama I."/>
            <person name="Ito T."/>
            <person name="Fujiyama A."/>
            <person name="Inagaki F."/>
            <person name="Takami H."/>
        </authorList>
    </citation>
    <scope>NUCLEOTIDE SEQUENCE</scope>
    <source>
        <strain evidence="1">Expedition CK06-06</strain>
    </source>
</reference>
<evidence type="ECO:0000313" key="1">
    <source>
        <dbReference type="EMBL" id="GAG66545.1"/>
    </source>
</evidence>
<accession>X0ZAP2</accession>
<gene>
    <name evidence="1" type="ORF">S01H4_08044</name>
</gene>
<name>X0ZAP2_9ZZZZ</name>
<dbReference type="EMBL" id="BART01002706">
    <property type="protein sequence ID" value="GAG66545.1"/>
    <property type="molecule type" value="Genomic_DNA"/>
</dbReference>
<proteinExistence type="predicted"/>
<sequence length="56" mass="6741">MHLLTHVVDTLKEVKGNNSCLKYFREEKVYSYIFNNMTLLKDLNLDMYLLELFLLL</sequence>